<evidence type="ECO:0000256" key="3">
    <source>
        <dbReference type="ARBA" id="ARBA00022989"/>
    </source>
</evidence>
<feature type="transmembrane region" description="Helical" evidence="6">
    <location>
        <begin position="70"/>
        <end position="89"/>
    </location>
</feature>
<dbReference type="PANTHER" id="PTHR10037">
    <property type="entry name" value="VOLTAGE-GATED CATION CHANNEL CALCIUM AND SODIUM"/>
    <property type="match status" value="1"/>
</dbReference>
<feature type="transmembrane region" description="Helical" evidence="6">
    <location>
        <begin position="95"/>
        <end position="117"/>
    </location>
</feature>
<accession>A0ABV3Z452</accession>
<feature type="transmembrane region" description="Helical" evidence="6">
    <location>
        <begin position="32"/>
        <end position="50"/>
    </location>
</feature>
<evidence type="ECO:0000256" key="5">
    <source>
        <dbReference type="SAM" id="MobiDB-lite"/>
    </source>
</evidence>
<protein>
    <submittedName>
        <fullName evidence="8">Ion transporter</fullName>
    </submittedName>
</protein>
<name>A0ABV3Z452_9PROT</name>
<sequence>MSGAASSEKPALGPAGKPKPQTQLQRFVENRIFQTTVLFLIVINAIILGAETFRGVDEAAGPLLVTLDRIIIYAFVVEIGIRIIAYRGVYFRNGWNVFDFLIVVVSIGAATSGLAALRAFRVLRVLRVITVIPRMRVVVSALLDSIPGIASVGVVILLIVYVFAVIAANLYGGDHPDLFGNVFSAMYTLFQVMTLEGWPDIASEVAETHGRSWIFFLTFVLIATFTMLNLFVAIVVRVVDEDSEDDTQTVIDGQSAIRNEISALRVEIEALSKRLPPAS</sequence>
<dbReference type="SUPFAM" id="SSF81324">
    <property type="entry name" value="Voltage-gated potassium channels"/>
    <property type="match status" value="1"/>
</dbReference>
<evidence type="ECO:0000256" key="1">
    <source>
        <dbReference type="ARBA" id="ARBA00004141"/>
    </source>
</evidence>
<dbReference type="Proteomes" id="UP001560685">
    <property type="component" value="Unassembled WGS sequence"/>
</dbReference>
<evidence type="ECO:0000256" key="2">
    <source>
        <dbReference type="ARBA" id="ARBA00022692"/>
    </source>
</evidence>
<keyword evidence="4 6" id="KW-0472">Membrane</keyword>
<evidence type="ECO:0000313" key="9">
    <source>
        <dbReference type="Proteomes" id="UP001560685"/>
    </source>
</evidence>
<evidence type="ECO:0000256" key="4">
    <source>
        <dbReference type="ARBA" id="ARBA00023136"/>
    </source>
</evidence>
<dbReference type="InterPro" id="IPR005821">
    <property type="entry name" value="Ion_trans_dom"/>
</dbReference>
<feature type="transmembrane region" description="Helical" evidence="6">
    <location>
        <begin position="178"/>
        <end position="194"/>
    </location>
</feature>
<feature type="transmembrane region" description="Helical" evidence="6">
    <location>
        <begin position="149"/>
        <end position="171"/>
    </location>
</feature>
<gene>
    <name evidence="8" type="ORF">ABFZ84_08450</name>
</gene>
<feature type="domain" description="Ion transport" evidence="7">
    <location>
        <begin position="30"/>
        <end position="244"/>
    </location>
</feature>
<reference evidence="8 9" key="1">
    <citation type="submission" date="2024-05" db="EMBL/GenBank/DDBJ databases">
        <title>Three bacterial strains, DH-69, EH-24, and ECK-19 isolated from coastal sediments.</title>
        <authorList>
            <person name="Ye Y.-Q."/>
            <person name="Du Z.-J."/>
        </authorList>
    </citation>
    <scope>NUCLEOTIDE SEQUENCE [LARGE SCALE GENOMIC DNA]</scope>
    <source>
        <strain evidence="8 9">ECK-19</strain>
    </source>
</reference>
<evidence type="ECO:0000313" key="8">
    <source>
        <dbReference type="EMBL" id="MEX6633579.1"/>
    </source>
</evidence>
<feature type="compositionally biased region" description="Low complexity" evidence="5">
    <location>
        <begin position="9"/>
        <end position="20"/>
    </location>
</feature>
<proteinExistence type="predicted"/>
<feature type="transmembrane region" description="Helical" evidence="6">
    <location>
        <begin position="214"/>
        <end position="236"/>
    </location>
</feature>
<keyword evidence="2 6" id="KW-0812">Transmembrane</keyword>
<feature type="region of interest" description="Disordered" evidence="5">
    <location>
        <begin position="1"/>
        <end position="21"/>
    </location>
</feature>
<comment type="subcellular location">
    <subcellularLocation>
        <location evidence="1">Membrane</location>
        <topology evidence="1">Multi-pass membrane protein</topology>
    </subcellularLocation>
</comment>
<dbReference type="RefSeq" id="WP_369313553.1">
    <property type="nucleotide sequence ID" value="NZ_JBEHZE010000001.1"/>
</dbReference>
<dbReference type="PANTHER" id="PTHR10037:SF62">
    <property type="entry name" value="SODIUM CHANNEL PROTEIN 60E"/>
    <property type="match status" value="1"/>
</dbReference>
<dbReference type="Pfam" id="PF00520">
    <property type="entry name" value="Ion_trans"/>
    <property type="match status" value="1"/>
</dbReference>
<keyword evidence="3 6" id="KW-1133">Transmembrane helix</keyword>
<dbReference type="InterPro" id="IPR043203">
    <property type="entry name" value="VGCC_Ca_Na"/>
</dbReference>
<keyword evidence="9" id="KW-1185">Reference proteome</keyword>
<dbReference type="EMBL" id="JBEHZE010000001">
    <property type="protein sequence ID" value="MEX6633579.1"/>
    <property type="molecule type" value="Genomic_DNA"/>
</dbReference>
<comment type="caution">
    <text evidence="8">The sequence shown here is derived from an EMBL/GenBank/DDBJ whole genome shotgun (WGS) entry which is preliminary data.</text>
</comment>
<evidence type="ECO:0000259" key="7">
    <source>
        <dbReference type="Pfam" id="PF00520"/>
    </source>
</evidence>
<dbReference type="Gene3D" id="1.20.120.350">
    <property type="entry name" value="Voltage-gated potassium channels. Chain C"/>
    <property type="match status" value="1"/>
</dbReference>
<dbReference type="Gene3D" id="1.10.287.70">
    <property type="match status" value="1"/>
</dbReference>
<organism evidence="8 9">
    <name type="scientific">Hyphococcus lacteus</name>
    <dbReference type="NCBI Taxonomy" id="3143536"/>
    <lineage>
        <taxon>Bacteria</taxon>
        <taxon>Pseudomonadati</taxon>
        <taxon>Pseudomonadota</taxon>
        <taxon>Alphaproteobacteria</taxon>
        <taxon>Parvularculales</taxon>
        <taxon>Parvularculaceae</taxon>
        <taxon>Hyphococcus</taxon>
    </lineage>
</organism>
<dbReference type="InterPro" id="IPR027359">
    <property type="entry name" value="Volt_channel_dom_sf"/>
</dbReference>
<evidence type="ECO:0000256" key="6">
    <source>
        <dbReference type="SAM" id="Phobius"/>
    </source>
</evidence>